<name>A0ABT8HZ39_9BACL</name>
<dbReference type="SUPFAM" id="SSF47406">
    <property type="entry name" value="SinR repressor dimerisation domain-like"/>
    <property type="match status" value="1"/>
</dbReference>
<evidence type="ECO:0000313" key="2">
    <source>
        <dbReference type="EMBL" id="MDN4526011.1"/>
    </source>
</evidence>
<keyword evidence="3" id="KW-1185">Reference proteome</keyword>
<evidence type="ECO:0000259" key="1">
    <source>
        <dbReference type="PROSITE" id="PS51500"/>
    </source>
</evidence>
<comment type="caution">
    <text evidence="2">The sequence shown here is derived from an EMBL/GenBank/DDBJ whole genome shotgun (WGS) entry which is preliminary data.</text>
</comment>
<dbReference type="Pfam" id="PF08671">
    <property type="entry name" value="SinI"/>
    <property type="match status" value="1"/>
</dbReference>
<protein>
    <submittedName>
        <fullName evidence="2">Anti-repressor SinI family protein</fullName>
    </submittedName>
</protein>
<accession>A0ABT8HZ39</accession>
<organism evidence="2 3">
    <name type="scientific">Fictibacillus fluitans</name>
    <dbReference type="NCBI Taxonomy" id="3058422"/>
    <lineage>
        <taxon>Bacteria</taxon>
        <taxon>Bacillati</taxon>
        <taxon>Bacillota</taxon>
        <taxon>Bacilli</taxon>
        <taxon>Bacillales</taxon>
        <taxon>Fictibacillaceae</taxon>
        <taxon>Fictibacillus</taxon>
    </lineage>
</organism>
<dbReference type="RefSeq" id="WP_301167073.1">
    <property type="nucleotide sequence ID" value="NZ_JAUHTR010000008.1"/>
</dbReference>
<evidence type="ECO:0000313" key="3">
    <source>
        <dbReference type="Proteomes" id="UP001172721"/>
    </source>
</evidence>
<feature type="domain" description="Sin" evidence="1">
    <location>
        <begin position="45"/>
        <end position="83"/>
    </location>
</feature>
<dbReference type="EMBL" id="JAUHTR010000008">
    <property type="protein sequence ID" value="MDN4526011.1"/>
    <property type="molecule type" value="Genomic_DNA"/>
</dbReference>
<reference evidence="2" key="1">
    <citation type="submission" date="2023-07" db="EMBL/GenBank/DDBJ databases">
        <title>Fictibacillus sp. isolated from freshwater pond.</title>
        <authorList>
            <person name="Kirdat K."/>
            <person name="Bhat A."/>
            <person name="Mourya A."/>
            <person name="Yadav A."/>
        </authorList>
    </citation>
    <scope>NUCLEOTIDE SEQUENCE</scope>
    <source>
        <strain evidence="2">NE201</strain>
    </source>
</reference>
<dbReference type="Proteomes" id="UP001172721">
    <property type="component" value="Unassembled WGS sequence"/>
</dbReference>
<dbReference type="InterPro" id="IPR010981">
    <property type="entry name" value="SinR/SinI_dimer_dom"/>
</dbReference>
<dbReference type="PROSITE" id="PS51500">
    <property type="entry name" value="SIN"/>
    <property type="match status" value="1"/>
</dbReference>
<gene>
    <name evidence="2" type="ORF">QYB97_16110</name>
</gene>
<proteinExistence type="predicted"/>
<sequence>MKQKYMVEKTKTVHKKFIVAAQPSHRLLSFSKNNNAQHARLLAYKTRKKPALFLDQEWVKLIHEAKQMGLSLDEVRSFILCPTQ</sequence>
<dbReference type="InterPro" id="IPR036281">
    <property type="entry name" value="SinR/SinI_dimer_dom_sf"/>
</dbReference>